<evidence type="ECO:0000256" key="6">
    <source>
        <dbReference type="ARBA" id="ARBA00022884"/>
    </source>
</evidence>
<keyword evidence="4" id="KW-0963">Cytoplasm</keyword>
<evidence type="ECO:0000259" key="11">
    <source>
        <dbReference type="Pfam" id="PF00281"/>
    </source>
</evidence>
<accession>A0A1Y5I3E9</accession>
<dbReference type="FunFam" id="3.30.1440.10:FF:000004">
    <property type="entry name" value="60S ribosomal protein L11, putative"/>
    <property type="match status" value="1"/>
</dbReference>
<reference evidence="13 15" key="1">
    <citation type="journal article" date="2006" name="Proc. Natl. Acad. Sci. U.S.A.">
        <title>Genome analysis of the smallest free-living eukaryote Ostreococcus tauri unveils many unique features.</title>
        <authorList>
            <person name="Derelle E."/>
            <person name="Ferraz C."/>
            <person name="Rombauts S."/>
            <person name="Rouze P."/>
            <person name="Worden A.Z."/>
            <person name="Robbens S."/>
            <person name="Partensky F."/>
            <person name="Degroeve S."/>
            <person name="Echeynie S."/>
            <person name="Cooke R."/>
            <person name="Saeys Y."/>
            <person name="Wuyts J."/>
            <person name="Jabbari K."/>
            <person name="Bowler C."/>
            <person name="Panaud O."/>
            <person name="Piegu B."/>
            <person name="Ball S.G."/>
            <person name="Ral J.-P."/>
            <person name="Bouget F.-Y."/>
            <person name="Piganeau G."/>
            <person name="De Baets B."/>
            <person name="Picard A."/>
            <person name="Delseny M."/>
            <person name="Demaille J."/>
            <person name="Van de Peer Y."/>
            <person name="Moreau H."/>
        </authorList>
    </citation>
    <scope>NUCLEOTIDE SEQUENCE [LARGE SCALE GENOMIC DNA]</scope>
    <source>
        <strain evidence="13 15">OTTH0595</strain>
    </source>
</reference>
<keyword evidence="15" id="KW-1185">Reference proteome</keyword>
<evidence type="ECO:0000256" key="1">
    <source>
        <dbReference type="ARBA" id="ARBA00004123"/>
    </source>
</evidence>
<dbReference type="Pfam" id="PF00673">
    <property type="entry name" value="Ribosomal_L5_C"/>
    <property type="match status" value="1"/>
</dbReference>
<reference evidence="14" key="3">
    <citation type="submission" date="2017-04" db="EMBL/GenBank/DDBJ databases">
        <title>Population genomics of picophytoplankton unveils novel chromosome hypervariability.</title>
        <authorList>
            <consortium name="DOE Joint Genome Institute"/>
            <person name="Blanc-Mathieu R."/>
            <person name="Krasovec M."/>
            <person name="Hebrard M."/>
            <person name="Yau S."/>
            <person name="Desgranges E."/>
            <person name="Martin J."/>
            <person name="Schackwitz W."/>
            <person name="Kuo A."/>
            <person name="Salin G."/>
            <person name="Donnadieu C."/>
            <person name="Desdevises Y."/>
            <person name="Sanchez-Ferandin S."/>
            <person name="Moreau H."/>
            <person name="Rivals E."/>
            <person name="Grigoriev I.V."/>
            <person name="Grimsley N."/>
            <person name="Eyre-Walker A."/>
            <person name="Piganeau G."/>
        </authorList>
    </citation>
    <scope>NUCLEOTIDE SEQUENCE [LARGE SCALE GENOMIC DNA]</scope>
    <source>
        <strain evidence="14">RCC 1115</strain>
    </source>
</reference>
<comment type="subcellular location">
    <subcellularLocation>
        <location evidence="2">Cytoplasm</location>
    </subcellularLocation>
    <subcellularLocation>
        <location evidence="1">Nucleus</location>
    </subcellularLocation>
</comment>
<dbReference type="OrthoDB" id="494299at2759"/>
<keyword evidence="7 10" id="KW-0689">Ribosomal protein</keyword>
<dbReference type="AlphaFoldDB" id="A0A090LZA7"/>
<evidence type="ECO:0000256" key="8">
    <source>
        <dbReference type="ARBA" id="ARBA00023242"/>
    </source>
</evidence>
<dbReference type="FunCoup" id="A0A090LZA7">
    <property type="interactions" value="1497"/>
</dbReference>
<evidence type="ECO:0000256" key="9">
    <source>
        <dbReference type="ARBA" id="ARBA00023274"/>
    </source>
</evidence>
<proteinExistence type="inferred from homology"/>
<keyword evidence="8" id="KW-0539">Nucleus</keyword>
<evidence type="ECO:0000256" key="5">
    <source>
        <dbReference type="ARBA" id="ARBA00022730"/>
    </source>
</evidence>
<organism evidence="13 15">
    <name type="scientific">Ostreococcus tauri</name>
    <name type="common">Marine green alga</name>
    <dbReference type="NCBI Taxonomy" id="70448"/>
    <lineage>
        <taxon>Eukaryota</taxon>
        <taxon>Viridiplantae</taxon>
        <taxon>Chlorophyta</taxon>
        <taxon>Mamiellophyceae</taxon>
        <taxon>Mamiellales</taxon>
        <taxon>Bathycoccaceae</taxon>
        <taxon>Ostreococcus</taxon>
    </lineage>
</organism>
<dbReference type="Pfam" id="PF00281">
    <property type="entry name" value="Ribosomal_L5"/>
    <property type="match status" value="1"/>
</dbReference>
<evidence type="ECO:0000256" key="4">
    <source>
        <dbReference type="ARBA" id="ARBA00022490"/>
    </source>
</evidence>
<dbReference type="SUPFAM" id="SSF55282">
    <property type="entry name" value="RL5-like"/>
    <property type="match status" value="1"/>
</dbReference>
<evidence type="ECO:0000256" key="10">
    <source>
        <dbReference type="RuleBase" id="RU003930"/>
    </source>
</evidence>
<dbReference type="EMBL" id="KZ155826">
    <property type="protein sequence ID" value="OUS44036.1"/>
    <property type="molecule type" value="Genomic_DNA"/>
</dbReference>
<dbReference type="GO" id="GO:0003735">
    <property type="term" value="F:structural constituent of ribosome"/>
    <property type="evidence" value="ECO:0007669"/>
    <property type="project" value="InterPro"/>
</dbReference>
<keyword evidence="5" id="KW-0699">rRNA-binding</keyword>
<protein>
    <submittedName>
        <fullName evidence="14">Ribosomal protein L11 component of cytosolic 80S ribosome and 60S large subunit</fullName>
    </submittedName>
    <submittedName>
        <fullName evidence="13">Ribosomal protein L5, conserved site</fullName>
    </submittedName>
</protein>
<feature type="domain" description="Large ribosomal subunit protein uL5 C-terminal" evidence="12">
    <location>
        <begin position="65"/>
        <end position="164"/>
    </location>
</feature>
<dbReference type="InParanoid" id="A0A090LZA7"/>
<sequence length="179" mass="20395">MAGDKSENPMRAIRIHKLVLNICVGESGDRLTKAAKVLEQLTGQQPIFSKARYTVRTFGIRRNEKISAHVTIGNRDKAMQILESGLKVKEFELLKRNFSATGNFGFGISEHIDLGIKYDPSTGIYGMDFYVVLERPGYRVHRRRKQQKKIGKQHKLTKADAMRWFQQTFEGVILNKAVA</sequence>
<feature type="domain" description="Large ribosomal subunit protein uL5 N-terminal" evidence="11">
    <location>
        <begin position="8"/>
        <end position="61"/>
    </location>
</feature>
<gene>
    <name evidence="14" type="ORF">BE221DRAFT_194181</name>
    <name evidence="13" type="ORF">OT_ostta03g04510</name>
</gene>
<evidence type="ECO:0000259" key="12">
    <source>
        <dbReference type="Pfam" id="PF00673"/>
    </source>
</evidence>
<dbReference type="PROSITE" id="PS00358">
    <property type="entry name" value="RIBOSOMAL_L5"/>
    <property type="match status" value="1"/>
</dbReference>
<keyword evidence="9 10" id="KW-0687">Ribonucleoprotein</keyword>
<dbReference type="InterPro" id="IPR057266">
    <property type="entry name" value="Ribosomal_uL5_euk/arc-type"/>
</dbReference>
<accession>A0A454XNQ6</accession>
<dbReference type="Proteomes" id="UP000009170">
    <property type="component" value="Unassembled WGS sequence"/>
</dbReference>
<accession>A0A090LZA7</accession>
<evidence type="ECO:0000256" key="3">
    <source>
        <dbReference type="ARBA" id="ARBA00008553"/>
    </source>
</evidence>
<dbReference type="PANTHER" id="PTHR11994">
    <property type="entry name" value="60S RIBOSOMAL PROTEIN L11-RELATED"/>
    <property type="match status" value="1"/>
</dbReference>
<dbReference type="EMBL" id="CAID01000003">
    <property type="protein sequence ID" value="CEF97266.1"/>
    <property type="molecule type" value="Genomic_DNA"/>
</dbReference>
<comment type="similarity">
    <text evidence="3 10">Belongs to the universal ribosomal protein uL5 family.</text>
</comment>
<dbReference type="GO" id="GO:0006412">
    <property type="term" value="P:translation"/>
    <property type="evidence" value="ECO:0007669"/>
    <property type="project" value="InterPro"/>
</dbReference>
<evidence type="ECO:0000313" key="13">
    <source>
        <dbReference type="EMBL" id="CEF97266.1"/>
    </source>
</evidence>
<dbReference type="Proteomes" id="UP000195557">
    <property type="component" value="Unassembled WGS sequence"/>
</dbReference>
<evidence type="ECO:0000256" key="2">
    <source>
        <dbReference type="ARBA" id="ARBA00004496"/>
    </source>
</evidence>
<dbReference type="NCBIfam" id="NF003258">
    <property type="entry name" value="PRK04219.1"/>
    <property type="match status" value="1"/>
</dbReference>
<dbReference type="GO" id="GO:1990904">
    <property type="term" value="C:ribonucleoprotein complex"/>
    <property type="evidence" value="ECO:0007669"/>
    <property type="project" value="UniProtKB-KW"/>
</dbReference>
<keyword evidence="6" id="KW-0694">RNA-binding</keyword>
<evidence type="ECO:0000256" key="7">
    <source>
        <dbReference type="ARBA" id="ARBA00022980"/>
    </source>
</evidence>
<dbReference type="STRING" id="70448.A0A090LZA7"/>
<dbReference type="GO" id="GO:0005634">
    <property type="term" value="C:nucleus"/>
    <property type="evidence" value="ECO:0007669"/>
    <property type="project" value="UniProtKB-SubCell"/>
</dbReference>
<dbReference type="InterPro" id="IPR031309">
    <property type="entry name" value="Ribosomal_uL5_C"/>
</dbReference>
<dbReference type="GO" id="GO:0005840">
    <property type="term" value="C:ribosome"/>
    <property type="evidence" value="ECO:0007669"/>
    <property type="project" value="UniProtKB-KW"/>
</dbReference>
<dbReference type="InterPro" id="IPR020929">
    <property type="entry name" value="Ribosomal_uL5_CS"/>
</dbReference>
<name>A0A090LZA7_OSTTA</name>
<dbReference type="InterPro" id="IPR002132">
    <property type="entry name" value="Ribosomal_uL5"/>
</dbReference>
<dbReference type="InterPro" id="IPR031310">
    <property type="entry name" value="Ribosomal_uL5_N"/>
</dbReference>
<evidence type="ECO:0000313" key="15">
    <source>
        <dbReference type="Proteomes" id="UP000009170"/>
    </source>
</evidence>
<dbReference type="GO" id="GO:0005737">
    <property type="term" value="C:cytoplasm"/>
    <property type="evidence" value="ECO:0007669"/>
    <property type="project" value="UniProtKB-SubCell"/>
</dbReference>
<dbReference type="Gene3D" id="3.30.1440.10">
    <property type="match status" value="1"/>
</dbReference>
<reference evidence="13" key="2">
    <citation type="journal article" date="2014" name="BMC Genomics">
        <title>An improved genome of the model marine alga Ostreococcus tauri unfolds by assessing Illumina de novo assemblies.</title>
        <authorList>
            <person name="Blanc-Mathieu R."/>
            <person name="Verhelst B."/>
            <person name="Derelle E."/>
            <person name="Rombauts S."/>
            <person name="Bouget F.Y."/>
            <person name="Carre I."/>
            <person name="Chateau A."/>
            <person name="Eyre-Walker A."/>
            <person name="Grimsley N."/>
            <person name="Moreau H."/>
            <person name="Piegu B."/>
            <person name="Rivals E."/>
            <person name="Schackwitz W."/>
            <person name="Van de Peer Y."/>
            <person name="Piganeau G."/>
        </authorList>
    </citation>
    <scope>NUCLEOTIDE SEQUENCE</scope>
    <source>
        <strain evidence="13">RCC4221</strain>
    </source>
</reference>
<dbReference type="InterPro" id="IPR022803">
    <property type="entry name" value="Ribosomal_uL5_dom_sf"/>
</dbReference>
<dbReference type="GO" id="GO:0019843">
    <property type="term" value="F:rRNA binding"/>
    <property type="evidence" value="ECO:0007669"/>
    <property type="project" value="UniProtKB-KW"/>
</dbReference>
<dbReference type="PIRSF" id="PIRSF002161">
    <property type="entry name" value="Ribosomal_L5"/>
    <property type="match status" value="1"/>
</dbReference>
<evidence type="ECO:0000313" key="14">
    <source>
        <dbReference type="EMBL" id="OUS44036.1"/>
    </source>
</evidence>